<evidence type="ECO:0000313" key="2">
    <source>
        <dbReference type="Proteomes" id="UP000034883"/>
    </source>
</evidence>
<dbReference type="OrthoDB" id="5505421at2"/>
<gene>
    <name evidence="1" type="ORF">DB32_005144</name>
</gene>
<dbReference type="STRING" id="927083.DB32_005144"/>
<accession>A0A0F6YKD9</accession>
<name>A0A0F6YKD9_9BACT</name>
<keyword evidence="2" id="KW-1185">Reference proteome</keyword>
<evidence type="ECO:0000313" key="1">
    <source>
        <dbReference type="EMBL" id="AKF07995.1"/>
    </source>
</evidence>
<sequence>MNFVGHAHVALDHGDAPAFVLGSMLPDFASMSRARLETPSHHELAAGVALHHRTDDAFHSAPAFVRICATWGAELEQRGIGWGAARAVAHVGTEMLLDGLLLDHDATRRAYLDAVATLHDAQIVAALRVSGPGAERWPGVLERVRGHGTPDFYREPEVVADRLIQILAARPRLAIDTAHRETLRAAMHALRGDVEGAAAELVGTTRAALVTL</sequence>
<dbReference type="RefSeq" id="WP_053235186.1">
    <property type="nucleotide sequence ID" value="NZ_CP011125.1"/>
</dbReference>
<organism evidence="1 2">
    <name type="scientific">Sandaracinus amylolyticus</name>
    <dbReference type="NCBI Taxonomy" id="927083"/>
    <lineage>
        <taxon>Bacteria</taxon>
        <taxon>Pseudomonadati</taxon>
        <taxon>Myxococcota</taxon>
        <taxon>Polyangia</taxon>
        <taxon>Polyangiales</taxon>
        <taxon>Sandaracinaceae</taxon>
        <taxon>Sandaracinus</taxon>
    </lineage>
</organism>
<proteinExistence type="predicted"/>
<dbReference type="KEGG" id="samy:DB32_005144"/>
<dbReference type="GO" id="GO:0008770">
    <property type="term" value="F:[acyl-carrier-protein] phosphodiesterase activity"/>
    <property type="evidence" value="ECO:0007669"/>
    <property type="project" value="InterPro"/>
</dbReference>
<dbReference type="AlphaFoldDB" id="A0A0F6YKD9"/>
<dbReference type="Pfam" id="PF04336">
    <property type="entry name" value="ACP_PD"/>
    <property type="match status" value="1"/>
</dbReference>
<protein>
    <recommendedName>
        <fullName evidence="3">Acyl carrier protein phosphodiesterase</fullName>
    </recommendedName>
</protein>
<dbReference type="InterPro" id="IPR007431">
    <property type="entry name" value="ACP_PD"/>
</dbReference>
<evidence type="ECO:0008006" key="3">
    <source>
        <dbReference type="Google" id="ProtNLM"/>
    </source>
</evidence>
<dbReference type="Proteomes" id="UP000034883">
    <property type="component" value="Chromosome"/>
</dbReference>
<reference evidence="1 2" key="1">
    <citation type="submission" date="2015-03" db="EMBL/GenBank/DDBJ databases">
        <title>Genome assembly of Sandaracinus amylolyticus DSM 53668.</title>
        <authorList>
            <person name="Sharma G."/>
            <person name="Subramanian S."/>
        </authorList>
    </citation>
    <scope>NUCLEOTIDE SEQUENCE [LARGE SCALE GENOMIC DNA]</scope>
    <source>
        <strain evidence="1 2">DSM 53668</strain>
    </source>
</reference>
<dbReference type="GO" id="GO:0006633">
    <property type="term" value="P:fatty acid biosynthetic process"/>
    <property type="evidence" value="ECO:0007669"/>
    <property type="project" value="InterPro"/>
</dbReference>
<dbReference type="EMBL" id="CP011125">
    <property type="protein sequence ID" value="AKF07995.1"/>
    <property type="molecule type" value="Genomic_DNA"/>
</dbReference>